<dbReference type="EMBL" id="KZ821619">
    <property type="protein sequence ID" value="PYH71002.1"/>
    <property type="molecule type" value="Genomic_DNA"/>
</dbReference>
<accession>A0A319CRT1</accession>
<protein>
    <submittedName>
        <fullName evidence="2">Uncharacterized protein</fullName>
    </submittedName>
</protein>
<evidence type="ECO:0000313" key="2">
    <source>
        <dbReference type="EMBL" id="PYH71002.1"/>
    </source>
</evidence>
<dbReference type="RefSeq" id="XP_025564796.1">
    <property type="nucleotide sequence ID" value="XM_025708110.1"/>
</dbReference>
<evidence type="ECO:0000313" key="3">
    <source>
        <dbReference type="Proteomes" id="UP000248405"/>
    </source>
</evidence>
<feature type="signal peptide" evidence="1">
    <location>
        <begin position="1"/>
        <end position="19"/>
    </location>
</feature>
<dbReference type="AlphaFoldDB" id="A0A319CRT1"/>
<proteinExistence type="predicted"/>
<name>A0A319CRT1_ASPVC</name>
<keyword evidence="3" id="KW-1185">Reference proteome</keyword>
<sequence length="244" mass="26122">MKWSTILSGTATAFACGSAAVTPITNRTNTGVEYVSGNYVPFQPGFLGTPSGPLREANQSANAHLPFVGGQWELFYSSNNVTLRGTGYLRLRWEIEYWKHSGSAADIIMKPNGTWLPVAGGGGYQMGDNSPAPYCNDPSGNCFNGTGGDTDGYVWFTNGHNPWHNEYYWLDGEVYLQTQEGPGDYNVGVSPITIDDILSDINTNVSAAYHYGVSFDPKEGACPCSISPVSSTPVASTSATPYVA</sequence>
<keyword evidence="1" id="KW-0732">Signal</keyword>
<feature type="chain" id="PRO_5016344411" evidence="1">
    <location>
        <begin position="20"/>
        <end position="244"/>
    </location>
</feature>
<dbReference type="OrthoDB" id="4663713at2759"/>
<dbReference type="GeneID" id="37212702"/>
<evidence type="ECO:0000256" key="1">
    <source>
        <dbReference type="SAM" id="SignalP"/>
    </source>
</evidence>
<gene>
    <name evidence="2" type="ORF">BO88DRAFT_413182</name>
</gene>
<dbReference type="PROSITE" id="PS51257">
    <property type="entry name" value="PROKAR_LIPOPROTEIN"/>
    <property type="match status" value="1"/>
</dbReference>
<dbReference type="Proteomes" id="UP000248405">
    <property type="component" value="Unassembled WGS sequence"/>
</dbReference>
<reference evidence="2" key="1">
    <citation type="submission" date="2016-12" db="EMBL/GenBank/DDBJ databases">
        <title>The genomes of Aspergillus section Nigri reveals drivers in fungal speciation.</title>
        <authorList>
            <consortium name="DOE Joint Genome Institute"/>
            <person name="Vesth T.C."/>
            <person name="Nybo J."/>
            <person name="Theobald S."/>
            <person name="Brandl J."/>
            <person name="Frisvad J.C."/>
            <person name="Nielsen K.F."/>
            <person name="Lyhne E.K."/>
            <person name="Kogle M.E."/>
            <person name="Kuo A."/>
            <person name="Riley R."/>
            <person name="Clum A."/>
            <person name="Nolan M."/>
            <person name="Lipzen A."/>
            <person name="Salamov A."/>
            <person name="Henrissat B."/>
            <person name="Wiebenga A."/>
            <person name="De Vries R.P."/>
            <person name="Grigoriev I.V."/>
            <person name="Mortensen U.H."/>
            <person name="Andersen M.R."/>
            <person name="Baker S.E."/>
        </authorList>
    </citation>
    <scope>NUCLEOTIDE SEQUENCE [LARGE SCALE GENOMIC DNA]</scope>
    <source>
        <strain evidence="2">CBS 113365</strain>
    </source>
</reference>
<organism evidence="2 3">
    <name type="scientific">Aspergillus vadensis (strain CBS 113365 / IMI 142717 / IBT 24658)</name>
    <dbReference type="NCBI Taxonomy" id="1448311"/>
    <lineage>
        <taxon>Eukaryota</taxon>
        <taxon>Fungi</taxon>
        <taxon>Dikarya</taxon>
        <taxon>Ascomycota</taxon>
        <taxon>Pezizomycotina</taxon>
        <taxon>Eurotiomycetes</taxon>
        <taxon>Eurotiomycetidae</taxon>
        <taxon>Eurotiales</taxon>
        <taxon>Aspergillaceae</taxon>
        <taxon>Aspergillus</taxon>
        <taxon>Aspergillus subgen. Circumdati</taxon>
    </lineage>
</organism>